<proteinExistence type="predicted"/>
<comment type="caution">
    <text evidence="2">The sequence shown here is derived from an EMBL/GenBank/DDBJ whole genome shotgun (WGS) entry which is preliminary data.</text>
</comment>
<dbReference type="Pfam" id="PF22936">
    <property type="entry name" value="Pol_BBD"/>
    <property type="match status" value="1"/>
</dbReference>
<sequence length="115" mass="12401">MLVGGSSGASTSGATEGYVSVQPELLTIYEPCDWLSDTKANVHVCADKSLFVSYQAIRGRIVSMGNSSTAEVLGIRSVDLKFPSGRIPSLKRVHHVPTIRRNIISSSVIVRKDIN</sequence>
<gene>
    <name evidence="2" type="ORF">Sangu_1024500</name>
</gene>
<dbReference type="InterPro" id="IPR054722">
    <property type="entry name" value="PolX-like_BBD"/>
</dbReference>
<dbReference type="PANTHER" id="PTHR47592">
    <property type="entry name" value="PBF68 PROTEIN"/>
    <property type="match status" value="1"/>
</dbReference>
<reference evidence="2" key="1">
    <citation type="submission" date="2020-06" db="EMBL/GenBank/DDBJ databases">
        <authorList>
            <person name="Li T."/>
            <person name="Hu X."/>
            <person name="Zhang T."/>
            <person name="Song X."/>
            <person name="Zhang H."/>
            <person name="Dai N."/>
            <person name="Sheng W."/>
            <person name="Hou X."/>
            <person name="Wei L."/>
        </authorList>
    </citation>
    <scope>NUCLEOTIDE SEQUENCE</scope>
    <source>
        <strain evidence="2">G01</strain>
        <tissue evidence="2">Leaf</tissue>
    </source>
</reference>
<organism evidence="2">
    <name type="scientific">Sesamum angustifolium</name>
    <dbReference type="NCBI Taxonomy" id="2727405"/>
    <lineage>
        <taxon>Eukaryota</taxon>
        <taxon>Viridiplantae</taxon>
        <taxon>Streptophyta</taxon>
        <taxon>Embryophyta</taxon>
        <taxon>Tracheophyta</taxon>
        <taxon>Spermatophyta</taxon>
        <taxon>Magnoliopsida</taxon>
        <taxon>eudicotyledons</taxon>
        <taxon>Gunneridae</taxon>
        <taxon>Pentapetalae</taxon>
        <taxon>asterids</taxon>
        <taxon>lamiids</taxon>
        <taxon>Lamiales</taxon>
        <taxon>Pedaliaceae</taxon>
        <taxon>Sesamum</taxon>
    </lineage>
</organism>
<evidence type="ECO:0000259" key="1">
    <source>
        <dbReference type="Pfam" id="PF22936"/>
    </source>
</evidence>
<accession>A0AAW2NYI3</accession>
<dbReference type="AlphaFoldDB" id="A0AAW2NYI3"/>
<dbReference type="EMBL" id="JACGWK010000006">
    <property type="protein sequence ID" value="KAL0347967.1"/>
    <property type="molecule type" value="Genomic_DNA"/>
</dbReference>
<dbReference type="PANTHER" id="PTHR47592:SF27">
    <property type="entry name" value="OS08G0421700 PROTEIN"/>
    <property type="match status" value="1"/>
</dbReference>
<evidence type="ECO:0000313" key="2">
    <source>
        <dbReference type="EMBL" id="KAL0347967.1"/>
    </source>
</evidence>
<name>A0AAW2NYI3_9LAMI</name>
<reference evidence="2" key="2">
    <citation type="journal article" date="2024" name="Plant">
        <title>Genomic evolution and insights into agronomic trait innovations of Sesamum species.</title>
        <authorList>
            <person name="Miao H."/>
            <person name="Wang L."/>
            <person name="Qu L."/>
            <person name="Liu H."/>
            <person name="Sun Y."/>
            <person name="Le M."/>
            <person name="Wang Q."/>
            <person name="Wei S."/>
            <person name="Zheng Y."/>
            <person name="Lin W."/>
            <person name="Duan Y."/>
            <person name="Cao H."/>
            <person name="Xiong S."/>
            <person name="Wang X."/>
            <person name="Wei L."/>
            <person name="Li C."/>
            <person name="Ma Q."/>
            <person name="Ju M."/>
            <person name="Zhao R."/>
            <person name="Li G."/>
            <person name="Mu C."/>
            <person name="Tian Q."/>
            <person name="Mei H."/>
            <person name="Zhang T."/>
            <person name="Gao T."/>
            <person name="Zhang H."/>
        </authorList>
    </citation>
    <scope>NUCLEOTIDE SEQUENCE</scope>
    <source>
        <strain evidence="2">G01</strain>
    </source>
</reference>
<protein>
    <recommendedName>
        <fullName evidence="1">Retrovirus-related Pol polyprotein from transposon TNT 1-94-like beta-barrel domain-containing protein</fullName>
    </recommendedName>
</protein>
<feature type="domain" description="Retrovirus-related Pol polyprotein from transposon TNT 1-94-like beta-barrel" evidence="1">
    <location>
        <begin position="34"/>
        <end position="112"/>
    </location>
</feature>